<evidence type="ECO:0000313" key="3">
    <source>
        <dbReference type="Proteomes" id="UP000600214"/>
    </source>
</evidence>
<dbReference type="CDD" id="cd00093">
    <property type="entry name" value="HTH_XRE"/>
    <property type="match status" value="1"/>
</dbReference>
<dbReference type="InterPro" id="IPR001387">
    <property type="entry name" value="Cro/C1-type_HTH"/>
</dbReference>
<dbReference type="RefSeq" id="WP_188939399.1">
    <property type="nucleotide sequence ID" value="NZ_BMIA01000009.1"/>
</dbReference>
<dbReference type="Proteomes" id="UP000600214">
    <property type="component" value="Unassembled WGS sequence"/>
</dbReference>
<feature type="domain" description="HTH cro/C1-type" evidence="1">
    <location>
        <begin position="11"/>
        <end position="66"/>
    </location>
</feature>
<evidence type="ECO:0000313" key="2">
    <source>
        <dbReference type="EMBL" id="GGH55948.1"/>
    </source>
</evidence>
<dbReference type="SUPFAM" id="SSF47413">
    <property type="entry name" value="lambda repressor-like DNA-binding domains"/>
    <property type="match status" value="1"/>
</dbReference>
<dbReference type="EMBL" id="BMIA01000009">
    <property type="protein sequence ID" value="GGH55948.1"/>
    <property type="molecule type" value="Genomic_DNA"/>
</dbReference>
<comment type="caution">
    <text evidence="2">The sequence shown here is derived from an EMBL/GenBank/DDBJ whole genome shotgun (WGS) entry which is preliminary data.</text>
</comment>
<sequence length="91" mass="10376">MDRQACFRENLRFLRQRRKLTQEALSGTLGISRVKLKAIETGQTMTISLTDAVAIAQYFKLPIDVLLSRRLAKLGELEIRVIEADYKPLAN</sequence>
<dbReference type="Pfam" id="PF12844">
    <property type="entry name" value="HTH_19"/>
    <property type="match status" value="1"/>
</dbReference>
<dbReference type="SMART" id="SM00530">
    <property type="entry name" value="HTH_XRE"/>
    <property type="match status" value="1"/>
</dbReference>
<evidence type="ECO:0000259" key="1">
    <source>
        <dbReference type="PROSITE" id="PS50943"/>
    </source>
</evidence>
<dbReference type="Gene3D" id="1.10.260.40">
    <property type="entry name" value="lambda repressor-like DNA-binding domains"/>
    <property type="match status" value="1"/>
</dbReference>
<keyword evidence="3" id="KW-1185">Reference proteome</keyword>
<reference evidence="3" key="1">
    <citation type="journal article" date="2019" name="Int. J. Syst. Evol. Microbiol.">
        <title>The Global Catalogue of Microorganisms (GCM) 10K type strain sequencing project: providing services to taxonomists for standard genome sequencing and annotation.</title>
        <authorList>
            <consortium name="The Broad Institute Genomics Platform"/>
            <consortium name="The Broad Institute Genome Sequencing Center for Infectious Disease"/>
            <person name="Wu L."/>
            <person name="Ma J."/>
        </authorList>
    </citation>
    <scope>NUCLEOTIDE SEQUENCE [LARGE SCALE GENOMIC DNA]</scope>
    <source>
        <strain evidence="3">CGMCC 1.15288</strain>
    </source>
</reference>
<organism evidence="2 3">
    <name type="scientific">Dyadobacter endophyticus</name>
    <dbReference type="NCBI Taxonomy" id="1749036"/>
    <lineage>
        <taxon>Bacteria</taxon>
        <taxon>Pseudomonadati</taxon>
        <taxon>Bacteroidota</taxon>
        <taxon>Cytophagia</taxon>
        <taxon>Cytophagales</taxon>
        <taxon>Spirosomataceae</taxon>
        <taxon>Dyadobacter</taxon>
    </lineage>
</organism>
<proteinExistence type="predicted"/>
<protein>
    <recommendedName>
        <fullName evidence="1">HTH cro/C1-type domain-containing protein</fullName>
    </recommendedName>
</protein>
<name>A0ABQ1ZDP7_9BACT</name>
<dbReference type="PROSITE" id="PS50943">
    <property type="entry name" value="HTH_CROC1"/>
    <property type="match status" value="1"/>
</dbReference>
<dbReference type="InterPro" id="IPR010982">
    <property type="entry name" value="Lambda_DNA-bd_dom_sf"/>
</dbReference>
<accession>A0ABQ1ZDP7</accession>
<gene>
    <name evidence="2" type="ORF">GCM10007423_64030</name>
</gene>